<proteinExistence type="predicted"/>
<reference evidence="1 2" key="1">
    <citation type="submission" date="2018-05" db="EMBL/GenBank/DDBJ databases">
        <title>Pedobacter paludis sp. nov., isolated from wetland soil.</title>
        <authorList>
            <person name="Zhang Y."/>
            <person name="Wang G."/>
        </authorList>
    </citation>
    <scope>NUCLEOTIDE SEQUENCE [LARGE SCALE GENOMIC DNA]</scope>
    <source>
        <strain evidence="1 2">KCTC22721</strain>
    </source>
</reference>
<evidence type="ECO:0000313" key="1">
    <source>
        <dbReference type="EMBL" id="PWS26237.1"/>
    </source>
</evidence>
<accession>A0A317EJD6</accession>
<dbReference type="AlphaFoldDB" id="A0A317EJD6"/>
<name>A0A317EJD6_9SPHI</name>
<dbReference type="Proteomes" id="UP000245379">
    <property type="component" value="Unassembled WGS sequence"/>
</dbReference>
<organism evidence="1 2">
    <name type="scientific">Pedobacter yonginense</name>
    <dbReference type="NCBI Taxonomy" id="651869"/>
    <lineage>
        <taxon>Bacteria</taxon>
        <taxon>Pseudomonadati</taxon>
        <taxon>Bacteroidota</taxon>
        <taxon>Sphingobacteriia</taxon>
        <taxon>Sphingobacteriales</taxon>
        <taxon>Sphingobacteriaceae</taxon>
        <taxon>Pedobacter</taxon>
    </lineage>
</organism>
<sequence>MQSICFLNIKEKSFFLLGLLTLVICKYPSAHLISFLPNEIIMRKLKIEKMQPEKLVEMLNKKGVKMSITHAKEVLDLLYVLAILEVEQVLKT</sequence>
<comment type="caution">
    <text evidence="1">The sequence shown here is derived from an EMBL/GenBank/DDBJ whole genome shotgun (WGS) entry which is preliminary data.</text>
</comment>
<protein>
    <submittedName>
        <fullName evidence="1">Uncharacterized protein</fullName>
    </submittedName>
</protein>
<dbReference type="EMBL" id="QGNZ01000004">
    <property type="protein sequence ID" value="PWS26237.1"/>
    <property type="molecule type" value="Genomic_DNA"/>
</dbReference>
<keyword evidence="2" id="KW-1185">Reference proteome</keyword>
<evidence type="ECO:0000313" key="2">
    <source>
        <dbReference type="Proteomes" id="UP000245379"/>
    </source>
</evidence>
<gene>
    <name evidence="1" type="ORF">DHW03_15700</name>
</gene>